<evidence type="ECO:0000313" key="4">
    <source>
        <dbReference type="RefSeq" id="XP_017037376.2"/>
    </source>
</evidence>
<evidence type="ECO:0000313" key="3">
    <source>
        <dbReference type="Proteomes" id="UP001652661"/>
    </source>
</evidence>
<keyword evidence="1" id="KW-0732">Signal</keyword>
<name>A0A6P4JP42_DROKI</name>
<keyword evidence="3" id="KW-1185">Reference proteome</keyword>
<dbReference type="PROSITE" id="PS50041">
    <property type="entry name" value="C_TYPE_LECTIN_2"/>
    <property type="match status" value="1"/>
</dbReference>
<protein>
    <recommendedName>
        <fullName evidence="2">C-type lectin domain-containing protein</fullName>
    </recommendedName>
</protein>
<dbReference type="InterPro" id="IPR001304">
    <property type="entry name" value="C-type_lectin-like"/>
</dbReference>
<dbReference type="PANTHER" id="PTHR22803">
    <property type="entry name" value="MANNOSE, PHOSPHOLIPASE, LECTIN RECEPTOR RELATED"/>
    <property type="match status" value="1"/>
</dbReference>
<evidence type="ECO:0000259" key="2">
    <source>
        <dbReference type="PROSITE" id="PS50041"/>
    </source>
</evidence>
<dbReference type="CDD" id="cd00037">
    <property type="entry name" value="CLECT"/>
    <property type="match status" value="1"/>
</dbReference>
<sequence>MAAIRILLITQFLACLLVLVSACLPPPVSVKSCVPFLGISKCVNPHIVEPKLPPRDNACCGPHCSYKALEPPGCCSNDVTGRCLLDTHCGGNVAFYYTKISGCKLRSMNANRLAKGLARLISFDMNQKTCEAQNLKCGVNCCCRETCPKNFSAPNDAASTVCLLQDPVNQCGKFCLTALKPIMDHISLHQQQWNTRDAVIVNETEAKLNRIEGQLAALQITLGTLLPQGLEARLESMKSQQTALDNKLLALQKTLSNIEKKIVLQNFNQIGSKHFYVEQNLKRNWTSAISTCTEMGGHLASIEDGSEFNAIVSKLKADVSYRIDINDRAEKRKFVSNTSGKPAAFLKWKPGEPDYAHETQRCVTINNGGMWDLKKTTKIREQDFCKPRSHWIPSLPFSFSQGVPEFGLIFVDPKSASIVSIRQYLLKRIIPILSKFSALTYIASAVSAESSKRPALFLPAIAHHVRWQSFVAFIVGIVCGFSAGSTPRVIGAFARTAWGCASHFGGHTRADCGDPRFGFSLPPRSRATVPSHGAHIGSPFPHTVHILDHRASFFVATSFFATSPCIFATSRALCRIHTLAGWSRSAHASRKGLRPSLSHIVRVIFISANDGSSITYPY</sequence>
<dbReference type="GeneID" id="108085332"/>
<dbReference type="SUPFAM" id="SSF56436">
    <property type="entry name" value="C-type lectin-like"/>
    <property type="match status" value="1"/>
</dbReference>
<reference evidence="4" key="2">
    <citation type="submission" date="2025-08" db="UniProtKB">
        <authorList>
            <consortium name="RefSeq"/>
        </authorList>
    </citation>
    <scope>IDENTIFICATION</scope>
    <source>
        <strain evidence="4">14028-0561.14</strain>
        <tissue evidence="4">Whole fly</tissue>
    </source>
</reference>
<dbReference type="OrthoDB" id="7831730at2759"/>
<proteinExistence type="predicted"/>
<dbReference type="Pfam" id="PF00059">
    <property type="entry name" value="Lectin_C"/>
    <property type="match status" value="1"/>
</dbReference>
<evidence type="ECO:0000256" key="1">
    <source>
        <dbReference type="SAM" id="SignalP"/>
    </source>
</evidence>
<dbReference type="InterPro" id="IPR016186">
    <property type="entry name" value="C-type_lectin-like/link_sf"/>
</dbReference>
<feature type="domain" description="C-type lectin" evidence="2">
    <location>
        <begin position="270"/>
        <end position="372"/>
    </location>
</feature>
<feature type="chain" id="PRO_5045313118" description="C-type lectin domain-containing protein" evidence="1">
    <location>
        <begin position="23"/>
        <end position="618"/>
    </location>
</feature>
<dbReference type="AlphaFoldDB" id="A0A6P4JP42"/>
<dbReference type="InterPro" id="IPR016187">
    <property type="entry name" value="CTDL_fold"/>
</dbReference>
<reference evidence="3" key="1">
    <citation type="submission" date="2025-05" db="UniProtKB">
        <authorList>
            <consortium name="RefSeq"/>
        </authorList>
    </citation>
    <scope>NUCLEOTIDE SEQUENCE [LARGE SCALE GENOMIC DNA]</scope>
    <source>
        <strain evidence="3">14028-0561.14</strain>
    </source>
</reference>
<dbReference type="Gene3D" id="3.10.100.10">
    <property type="entry name" value="Mannose-Binding Protein A, subunit A"/>
    <property type="match status" value="1"/>
</dbReference>
<dbReference type="Proteomes" id="UP001652661">
    <property type="component" value="Chromosome 2L"/>
</dbReference>
<dbReference type="RefSeq" id="XP_017037376.2">
    <property type="nucleotide sequence ID" value="XM_017181887.2"/>
</dbReference>
<gene>
    <name evidence="4" type="primary">LOC108085332</name>
</gene>
<dbReference type="InterPro" id="IPR050111">
    <property type="entry name" value="C-type_lectin/snaclec_domain"/>
</dbReference>
<feature type="signal peptide" evidence="1">
    <location>
        <begin position="1"/>
        <end position="22"/>
    </location>
</feature>
<dbReference type="PROSITE" id="PS51257">
    <property type="entry name" value="PROKAR_LIPOPROTEIN"/>
    <property type="match status" value="1"/>
</dbReference>
<organism evidence="3 4">
    <name type="scientific">Drosophila kikkawai</name>
    <name type="common">Fruit fly</name>
    <dbReference type="NCBI Taxonomy" id="30033"/>
    <lineage>
        <taxon>Eukaryota</taxon>
        <taxon>Metazoa</taxon>
        <taxon>Ecdysozoa</taxon>
        <taxon>Arthropoda</taxon>
        <taxon>Hexapoda</taxon>
        <taxon>Insecta</taxon>
        <taxon>Pterygota</taxon>
        <taxon>Neoptera</taxon>
        <taxon>Endopterygota</taxon>
        <taxon>Diptera</taxon>
        <taxon>Brachycera</taxon>
        <taxon>Muscomorpha</taxon>
        <taxon>Ephydroidea</taxon>
        <taxon>Drosophilidae</taxon>
        <taxon>Drosophila</taxon>
        <taxon>Sophophora</taxon>
    </lineage>
</organism>
<accession>A0A6P4JP42</accession>
<dbReference type="SMART" id="SM00034">
    <property type="entry name" value="CLECT"/>
    <property type="match status" value="1"/>
</dbReference>